<organism evidence="1 2">
    <name type="scientific">Priestia flexa</name>
    <dbReference type="NCBI Taxonomy" id="86664"/>
    <lineage>
        <taxon>Bacteria</taxon>
        <taxon>Bacillati</taxon>
        <taxon>Bacillota</taxon>
        <taxon>Bacilli</taxon>
        <taxon>Bacillales</taxon>
        <taxon>Bacillaceae</taxon>
        <taxon>Priestia</taxon>
    </lineage>
</organism>
<dbReference type="RefSeq" id="WP_318757298.1">
    <property type="nucleotide sequence ID" value="NZ_JAWUZT010000010.1"/>
</dbReference>
<proteinExistence type="predicted"/>
<sequence length="42" mass="4447">MKIKKIIAALPHDQIGQLALEGVIAPVTVESSIVSAFTEQSI</sequence>
<gene>
    <name evidence="1" type="ORF">RIB56_05270</name>
</gene>
<name>A0ABU4J3G6_9BACI</name>
<evidence type="ECO:0000313" key="1">
    <source>
        <dbReference type="EMBL" id="MDW8515538.1"/>
    </source>
</evidence>
<dbReference type="Proteomes" id="UP001284771">
    <property type="component" value="Unassembled WGS sequence"/>
</dbReference>
<evidence type="ECO:0000313" key="2">
    <source>
        <dbReference type="Proteomes" id="UP001284771"/>
    </source>
</evidence>
<keyword evidence="2" id="KW-1185">Reference proteome</keyword>
<reference evidence="2" key="1">
    <citation type="submission" date="2023-07" db="EMBL/GenBank/DDBJ databases">
        <title>Draft genomic sequences of Priestia flexa CCM isolated from the soil of an abandoned mine contaminated by free cyanide in the high Andean zone of Tacna, Peru.</title>
        <authorList>
            <person name="Caceda Quiroz C.J."/>
            <person name="Maraza Chooque G.J."/>
            <person name="Fora Quispe G.L."/>
            <person name="Carpio Mamani M."/>
        </authorList>
    </citation>
    <scope>NUCLEOTIDE SEQUENCE [LARGE SCALE GENOMIC DNA]</scope>
    <source>
        <strain evidence="2">CCM</strain>
    </source>
</reference>
<dbReference type="EMBL" id="JAWUZT010000010">
    <property type="protein sequence ID" value="MDW8515538.1"/>
    <property type="molecule type" value="Genomic_DNA"/>
</dbReference>
<accession>A0ABU4J3G6</accession>
<comment type="caution">
    <text evidence="1">The sequence shown here is derived from an EMBL/GenBank/DDBJ whole genome shotgun (WGS) entry which is preliminary data.</text>
</comment>
<protein>
    <submittedName>
        <fullName evidence="1">Uncharacterized protein</fullName>
    </submittedName>
</protein>